<gene>
    <name evidence="1" type="ORF">SNEC2469_LOCUS27947</name>
</gene>
<name>A0A813ALE2_9DINO</name>
<dbReference type="Proteomes" id="UP000601435">
    <property type="component" value="Unassembled WGS sequence"/>
</dbReference>
<protein>
    <submittedName>
        <fullName evidence="1">Uncharacterized protein</fullName>
    </submittedName>
</protein>
<comment type="caution">
    <text evidence="1">The sequence shown here is derived from an EMBL/GenBank/DDBJ whole genome shotgun (WGS) entry which is preliminary data.</text>
</comment>
<feature type="non-terminal residue" evidence="1">
    <location>
        <position position="279"/>
    </location>
</feature>
<dbReference type="Gene3D" id="1.10.287.70">
    <property type="match status" value="1"/>
</dbReference>
<organism evidence="1 2">
    <name type="scientific">Symbiodinium necroappetens</name>
    <dbReference type="NCBI Taxonomy" id="1628268"/>
    <lineage>
        <taxon>Eukaryota</taxon>
        <taxon>Sar</taxon>
        <taxon>Alveolata</taxon>
        <taxon>Dinophyceae</taxon>
        <taxon>Suessiales</taxon>
        <taxon>Symbiodiniaceae</taxon>
        <taxon>Symbiodinium</taxon>
    </lineage>
</organism>
<dbReference type="SUPFAM" id="SSF53850">
    <property type="entry name" value="Periplasmic binding protein-like II"/>
    <property type="match status" value="1"/>
</dbReference>
<dbReference type="EMBL" id="CAJNJA010059770">
    <property type="protein sequence ID" value="CAE7868732.1"/>
    <property type="molecule type" value="Genomic_DNA"/>
</dbReference>
<sequence>ETRFEKWMANLEVQAAVDPRKKYPNEMLQELAKKSFIEFDFINSSERAKHSQMNVSIPILNPTDQSYWEELPASTGSSCSQDESGCFVCNSGYSHCVHDVAVGKFDLCVADMWITPCRSAIVQFLPPVRFDMFYLVQAAKPRTEGGWAILLSSNRVSCKIAGWGFAFGMLVLTSTYTANLTDILALERMRVTSLQRLEDAKDMSICVDEEALSHFTQTYHTLLENVTWRPVKNSRDIPQLLHDANCGAAVMYQAAIDRMHAGEFAGDGRPWDYDCKIRK</sequence>
<reference evidence="1" key="1">
    <citation type="submission" date="2021-02" db="EMBL/GenBank/DDBJ databases">
        <authorList>
            <person name="Dougan E. K."/>
            <person name="Rhodes N."/>
            <person name="Thang M."/>
            <person name="Chan C."/>
        </authorList>
    </citation>
    <scope>NUCLEOTIDE SEQUENCE</scope>
</reference>
<feature type="non-terminal residue" evidence="1">
    <location>
        <position position="1"/>
    </location>
</feature>
<accession>A0A813ALE2</accession>
<evidence type="ECO:0000313" key="1">
    <source>
        <dbReference type="EMBL" id="CAE7868732.1"/>
    </source>
</evidence>
<evidence type="ECO:0000313" key="2">
    <source>
        <dbReference type="Proteomes" id="UP000601435"/>
    </source>
</evidence>
<dbReference type="AlphaFoldDB" id="A0A813ALE2"/>
<proteinExistence type="predicted"/>
<keyword evidence="2" id="KW-1185">Reference proteome</keyword>
<dbReference type="OrthoDB" id="5984008at2759"/>